<protein>
    <recommendedName>
        <fullName evidence="1">UDENN domain-containing protein</fullName>
    </recommendedName>
</protein>
<evidence type="ECO:0000259" key="1">
    <source>
        <dbReference type="PROSITE" id="PS50211"/>
    </source>
</evidence>
<dbReference type="SUPFAM" id="SSF48371">
    <property type="entry name" value="ARM repeat"/>
    <property type="match status" value="1"/>
</dbReference>
<evidence type="ECO:0000313" key="3">
    <source>
        <dbReference type="Proteomes" id="UP001431209"/>
    </source>
</evidence>
<reference evidence="2 3" key="1">
    <citation type="submission" date="2024-03" db="EMBL/GenBank/DDBJ databases">
        <title>The Acrasis kona genome and developmental transcriptomes reveal deep origins of eukaryotic multicellular pathways.</title>
        <authorList>
            <person name="Sheikh S."/>
            <person name="Fu C.-J."/>
            <person name="Brown M.W."/>
            <person name="Baldauf S.L."/>
        </authorList>
    </citation>
    <scope>NUCLEOTIDE SEQUENCE [LARGE SCALE GENOMIC DNA]</scope>
    <source>
        <strain evidence="2 3">ATCC MYA-3509</strain>
    </source>
</reference>
<sequence length="885" mass="100052">MKLHNLVYCVCIAEFDILKGNTLSHTYPPHRDVQELYSNADHELLAPLNIADMCLPDGAHVYEEDQTYMILPVKGVEMRKELELTESQKYIYGCILFRNKKDSTVKRGAIQKSILLLSSQPYFTMWDGMMRNTINRVINKIEEPDKALMQLYSALSNEKAIAGLQMELWGDKYPMKVPILAVDHFAGASLIQLVKYFKRDTMLLWYALLINARVVFVGTPAKAVANCTLASPLLVQPLNGYTGLITPYVALTDLNAIMRPSYICGTTNTLFEVRTEWWDVCGSFRTSSVLSNRNSKLSSQIKITAADKEHIVNVLGGIEDGKSEQWVREQFRSYTMKYLTKSIINTNNQSGTVGLIRKTPQYQALVQRINSNQDIIPDKESSNDAVAIALIQTLHSNVATSPSSPSILDRNKNIFELSKLMDDLNTVDTVLSESKNFVGIVNSWLGDENSQFRKYAAKVLSCVAGSIRGQLAILAEGKVLQKIFKMLDDDMPNVRTESAYCLMKISNLFIGVQALLCFKSNVQNESSNSVSFEMIDRLSRAVVASTDAKIKLYASMTLLNIYQFATNVPAPDDIQGFVQEAKRTPDKRCAEALIQLLDRWGHDVRYVINVSSEARKMCQQVARNESSDFGVQVCDALTVEFSQKPTFVLECVECDITKILYENIRRCRENLLLQSKTCLYDLKLAEVSVTLMNSIADTHLGLVYLMRFEVIEECIMVLNDLRHDKLTLGILDLCGTLMRKPVARHFFITMIHDLVPCLASFIQKYYQKSLASNMTLLAIDLLTNLLKSLEYGDLQRLTCDESIRLDGDDPLDTTYEDITYSPLYTSNTRKLLCPLLDDLQRVSIDKKKNKDRLNQFSDEIMKAGVEEQLKEKMTVCLTVVNRILS</sequence>
<dbReference type="Gene3D" id="1.25.10.10">
    <property type="entry name" value="Leucine-rich Repeat Variant"/>
    <property type="match status" value="1"/>
</dbReference>
<dbReference type="InterPro" id="IPR052809">
    <property type="entry name" value="Actin_polarity_regulatory"/>
</dbReference>
<feature type="domain" description="UDENN" evidence="1">
    <location>
        <begin position="8"/>
        <end position="413"/>
    </location>
</feature>
<evidence type="ECO:0000313" key="2">
    <source>
        <dbReference type="EMBL" id="KAL0481302.1"/>
    </source>
</evidence>
<accession>A0AAW2YW32</accession>
<dbReference type="GO" id="GO:0005886">
    <property type="term" value="C:plasma membrane"/>
    <property type="evidence" value="ECO:0007669"/>
    <property type="project" value="TreeGrafter"/>
</dbReference>
<dbReference type="InterPro" id="IPR016024">
    <property type="entry name" value="ARM-type_fold"/>
</dbReference>
<dbReference type="InterPro" id="IPR011989">
    <property type="entry name" value="ARM-like"/>
</dbReference>
<comment type="caution">
    <text evidence="2">The sequence shown here is derived from an EMBL/GenBank/DDBJ whole genome shotgun (WGS) entry which is preliminary data.</text>
</comment>
<dbReference type="InterPro" id="IPR037516">
    <property type="entry name" value="Tripartite_DENN"/>
</dbReference>
<name>A0AAW2YW32_9EUKA</name>
<dbReference type="Pfam" id="PF08616">
    <property type="entry name" value="SPA"/>
    <property type="match status" value="1"/>
</dbReference>
<dbReference type="PANTHER" id="PTHR28245:SF1">
    <property type="entry name" value="ARF3-INTERACTING PROTEIN 1"/>
    <property type="match status" value="1"/>
</dbReference>
<keyword evidence="3" id="KW-1185">Reference proteome</keyword>
<dbReference type="PANTHER" id="PTHR28245">
    <property type="entry name" value="ARF3-INTERACTING PROTEIN 1"/>
    <property type="match status" value="1"/>
</dbReference>
<proteinExistence type="predicted"/>
<organism evidence="2 3">
    <name type="scientific">Acrasis kona</name>
    <dbReference type="NCBI Taxonomy" id="1008807"/>
    <lineage>
        <taxon>Eukaryota</taxon>
        <taxon>Discoba</taxon>
        <taxon>Heterolobosea</taxon>
        <taxon>Tetramitia</taxon>
        <taxon>Eutetramitia</taxon>
        <taxon>Acrasidae</taxon>
        <taxon>Acrasis</taxon>
    </lineage>
</organism>
<dbReference type="GO" id="GO:0051666">
    <property type="term" value="P:actin cortical patch localization"/>
    <property type="evidence" value="ECO:0007669"/>
    <property type="project" value="TreeGrafter"/>
</dbReference>
<dbReference type="Proteomes" id="UP001431209">
    <property type="component" value="Unassembled WGS sequence"/>
</dbReference>
<dbReference type="EMBL" id="JAOPGA020000749">
    <property type="protein sequence ID" value="KAL0481302.1"/>
    <property type="molecule type" value="Genomic_DNA"/>
</dbReference>
<dbReference type="AlphaFoldDB" id="A0AAW2YW32"/>
<dbReference type="PROSITE" id="PS50211">
    <property type="entry name" value="DENN"/>
    <property type="match status" value="1"/>
</dbReference>
<gene>
    <name evidence="2" type="ORF">AKO1_012751</name>
</gene>